<reference evidence="2 3" key="1">
    <citation type="submission" date="2017-10" db="EMBL/GenBank/DDBJ databases">
        <title>Sedimentibacterium mangrovi gen. nov., sp. nov., a novel member of family Phyllobacteriacea isolated from mangrove sediment.</title>
        <authorList>
            <person name="Liao H."/>
            <person name="Tian Y."/>
        </authorList>
    </citation>
    <scope>NUCLEOTIDE SEQUENCE [LARGE SCALE GENOMIC DNA]</scope>
    <source>
        <strain evidence="2 3">X9-2-2</strain>
    </source>
</reference>
<organism evidence="2 3">
    <name type="scientific">Zhengella mangrovi</name>
    <dbReference type="NCBI Taxonomy" id="1982044"/>
    <lineage>
        <taxon>Bacteria</taxon>
        <taxon>Pseudomonadati</taxon>
        <taxon>Pseudomonadota</taxon>
        <taxon>Alphaproteobacteria</taxon>
        <taxon>Hyphomicrobiales</taxon>
        <taxon>Notoacmeibacteraceae</taxon>
        <taxon>Zhengella</taxon>
    </lineage>
</organism>
<gene>
    <name evidence="2" type="ORF">CSC94_02130</name>
</gene>
<protein>
    <submittedName>
        <fullName evidence="2">Uncharacterized protein</fullName>
    </submittedName>
</protein>
<keyword evidence="1" id="KW-0732">Signal</keyword>
<evidence type="ECO:0000256" key="1">
    <source>
        <dbReference type="SAM" id="SignalP"/>
    </source>
</evidence>
<evidence type="ECO:0000313" key="3">
    <source>
        <dbReference type="Proteomes" id="UP000221168"/>
    </source>
</evidence>
<dbReference type="Proteomes" id="UP000221168">
    <property type="component" value="Unassembled WGS sequence"/>
</dbReference>
<proteinExistence type="predicted"/>
<feature type="signal peptide" evidence="1">
    <location>
        <begin position="1"/>
        <end position="30"/>
    </location>
</feature>
<sequence length="111" mass="12207">MVLPPAMETTMKLLALLAGLSAALATPALADDHRHHRDDGRAWMAERVFVYRDSSGQLQQGSWRVVEGSQSRCQSAAARADNQIQQSYGGGLLENKRYTPCHQIVTRSSPN</sequence>
<keyword evidence="3" id="KW-1185">Reference proteome</keyword>
<comment type="caution">
    <text evidence="2">The sequence shown here is derived from an EMBL/GenBank/DDBJ whole genome shotgun (WGS) entry which is preliminary data.</text>
</comment>
<name>A0A2G1QTN4_9HYPH</name>
<accession>A0A2G1QTN4</accession>
<evidence type="ECO:0000313" key="2">
    <source>
        <dbReference type="EMBL" id="PHP68814.1"/>
    </source>
</evidence>
<dbReference type="EMBL" id="PDVP01000001">
    <property type="protein sequence ID" value="PHP68814.1"/>
    <property type="molecule type" value="Genomic_DNA"/>
</dbReference>
<dbReference type="AlphaFoldDB" id="A0A2G1QTN4"/>
<feature type="chain" id="PRO_5013760335" evidence="1">
    <location>
        <begin position="31"/>
        <end position="111"/>
    </location>
</feature>